<accession>A0A0F9QHB3</accession>
<protein>
    <submittedName>
        <fullName evidence="1">Uncharacterized protein</fullName>
    </submittedName>
</protein>
<dbReference type="AlphaFoldDB" id="A0A0F9QHB3"/>
<dbReference type="EMBL" id="LAZR01001969">
    <property type="protein sequence ID" value="KKN36382.1"/>
    <property type="molecule type" value="Genomic_DNA"/>
</dbReference>
<organism evidence="1">
    <name type="scientific">marine sediment metagenome</name>
    <dbReference type="NCBI Taxonomy" id="412755"/>
    <lineage>
        <taxon>unclassified sequences</taxon>
        <taxon>metagenomes</taxon>
        <taxon>ecological metagenomes</taxon>
    </lineage>
</organism>
<proteinExistence type="predicted"/>
<comment type="caution">
    <text evidence="1">The sequence shown here is derived from an EMBL/GenBank/DDBJ whole genome shotgun (WGS) entry which is preliminary data.</text>
</comment>
<name>A0A0F9QHB3_9ZZZZ</name>
<reference evidence="1" key="1">
    <citation type="journal article" date="2015" name="Nature">
        <title>Complex archaea that bridge the gap between prokaryotes and eukaryotes.</title>
        <authorList>
            <person name="Spang A."/>
            <person name="Saw J.H."/>
            <person name="Jorgensen S.L."/>
            <person name="Zaremba-Niedzwiedzka K."/>
            <person name="Martijn J."/>
            <person name="Lind A.E."/>
            <person name="van Eijk R."/>
            <person name="Schleper C."/>
            <person name="Guy L."/>
            <person name="Ettema T.J."/>
        </authorList>
    </citation>
    <scope>NUCLEOTIDE SEQUENCE</scope>
</reference>
<sequence>MHLDFITRGVNHQIELFKIFMQAQMFPFPRQNLNVCECGRTKEEHEIKKPKCDKFVPGTEVGNVQGALRPIQLWEYVFPRNNLQDVLSMMNLNDYNYKGGIISKSMLYGLRKSLKCVPLPKLPFKETGRFIDMRGLGIDPIGIHHDDERDWPEIGYHQEIL</sequence>
<gene>
    <name evidence="1" type="ORF">LCGC14_0774200</name>
</gene>
<evidence type="ECO:0000313" key="1">
    <source>
        <dbReference type="EMBL" id="KKN36382.1"/>
    </source>
</evidence>